<dbReference type="Proteomes" id="UP001610063">
    <property type="component" value="Unassembled WGS sequence"/>
</dbReference>
<evidence type="ECO:0000313" key="2">
    <source>
        <dbReference type="EMBL" id="MFH6983912.1"/>
    </source>
</evidence>
<evidence type="ECO:0000259" key="1">
    <source>
        <dbReference type="Pfam" id="PF05430"/>
    </source>
</evidence>
<comment type="caution">
    <text evidence="2">The sequence shown here is derived from an EMBL/GenBank/DDBJ whole genome shotgun (WGS) entry which is preliminary data.</text>
</comment>
<dbReference type="Gene3D" id="3.40.50.150">
    <property type="entry name" value="Vaccinia Virus protein VP39"/>
    <property type="match status" value="1"/>
</dbReference>
<sequence length="224" mass="25352">MTNHKLKLITTEDGSHSLLREDLNETYHSFHGARSESAYVFIEQCLRYYAEQTKKGRIRIFEVGFGTGLNAFLAAALAEENKVALEFHSVEPFPVVREIFEQLNFGQTPEEQQLLHRLHESPWESPQSITSHFSLVKHETTLEGFSAASDFDMIFFDAFAPSKQAEVWELANLKKCFDLLQPGGILTTYCAQGQFKRNLAAAGFEVQTLKGAMGKKEMVRGVRN</sequence>
<dbReference type="InterPro" id="IPR029063">
    <property type="entry name" value="SAM-dependent_MTases_sf"/>
</dbReference>
<protein>
    <submittedName>
        <fullName evidence="2">tRNA (5-methylaminomethyl-2-thiouridine)(34)-methyltransferase MnmD</fullName>
    </submittedName>
</protein>
<dbReference type="NCBIfam" id="NF033855">
    <property type="entry name" value="tRNA_MNMC2"/>
    <property type="match status" value="1"/>
</dbReference>
<name>A0ABW7N8G6_9BACT</name>
<dbReference type="InterPro" id="IPR047785">
    <property type="entry name" value="tRNA_MNMC2"/>
</dbReference>
<keyword evidence="3" id="KW-1185">Reference proteome</keyword>
<reference evidence="2 3" key="1">
    <citation type="journal article" date="2013" name="Int. J. Syst. Evol. Microbiol.">
        <title>Marinoscillum luteum sp. nov., isolated from marine sediment.</title>
        <authorList>
            <person name="Cha I.T."/>
            <person name="Park S.J."/>
            <person name="Kim S.J."/>
            <person name="Kim J.G."/>
            <person name="Jung M.Y."/>
            <person name="Shin K.S."/>
            <person name="Kwon K.K."/>
            <person name="Yang S.H."/>
            <person name="Seo Y.S."/>
            <person name="Rhee S.K."/>
        </authorList>
    </citation>
    <scope>NUCLEOTIDE SEQUENCE [LARGE SCALE GENOMIC DNA]</scope>
    <source>
        <strain evidence="2 3">KCTC 23939</strain>
    </source>
</reference>
<feature type="domain" description="MnmC-like methyltransferase" evidence="1">
    <location>
        <begin position="149"/>
        <end position="223"/>
    </location>
</feature>
<dbReference type="RefSeq" id="WP_395417423.1">
    <property type="nucleotide sequence ID" value="NZ_JBIPKE010000016.1"/>
</dbReference>
<proteinExistence type="predicted"/>
<dbReference type="PANTHER" id="PTHR39963">
    <property type="entry name" value="SLL0983 PROTEIN"/>
    <property type="match status" value="1"/>
</dbReference>
<evidence type="ECO:0000313" key="3">
    <source>
        <dbReference type="Proteomes" id="UP001610063"/>
    </source>
</evidence>
<organism evidence="2 3">
    <name type="scientific">Marinoscillum luteum</name>
    <dbReference type="NCBI Taxonomy" id="861051"/>
    <lineage>
        <taxon>Bacteria</taxon>
        <taxon>Pseudomonadati</taxon>
        <taxon>Bacteroidota</taxon>
        <taxon>Cytophagia</taxon>
        <taxon>Cytophagales</taxon>
        <taxon>Reichenbachiellaceae</taxon>
        <taxon>Marinoscillum</taxon>
    </lineage>
</organism>
<dbReference type="InterPro" id="IPR008471">
    <property type="entry name" value="MnmC-like_methylTransf"/>
</dbReference>
<dbReference type="EMBL" id="JBIPKE010000016">
    <property type="protein sequence ID" value="MFH6983912.1"/>
    <property type="molecule type" value="Genomic_DNA"/>
</dbReference>
<gene>
    <name evidence="2" type="primary">mnmD</name>
    <name evidence="2" type="ORF">ACHKAR_10690</name>
</gene>
<dbReference type="Pfam" id="PF05430">
    <property type="entry name" value="Methyltransf_30"/>
    <property type="match status" value="1"/>
</dbReference>
<dbReference type="SUPFAM" id="SSF53335">
    <property type="entry name" value="S-adenosyl-L-methionine-dependent methyltransferases"/>
    <property type="match status" value="1"/>
</dbReference>
<dbReference type="PANTHER" id="PTHR39963:SF1">
    <property type="entry name" value="MNMC-LIKE METHYLTRANSFERASE DOMAIN-CONTAINING PROTEIN"/>
    <property type="match status" value="1"/>
</dbReference>
<accession>A0ABW7N8G6</accession>